<protein>
    <submittedName>
        <fullName evidence="2">6614_t:CDS:1</fullName>
    </submittedName>
</protein>
<evidence type="ECO:0000313" key="2">
    <source>
        <dbReference type="EMBL" id="CAG8836777.1"/>
    </source>
</evidence>
<dbReference type="EMBL" id="CAJVQB010054338">
    <property type="protein sequence ID" value="CAG8836777.1"/>
    <property type="molecule type" value="Genomic_DNA"/>
</dbReference>
<reference evidence="2 3" key="1">
    <citation type="submission" date="2021-06" db="EMBL/GenBank/DDBJ databases">
        <authorList>
            <person name="Kallberg Y."/>
            <person name="Tangrot J."/>
            <person name="Rosling A."/>
        </authorList>
    </citation>
    <scope>NUCLEOTIDE SEQUENCE [LARGE SCALE GENOMIC DNA]</scope>
    <source>
        <strain evidence="2 3">120-4 pot B 10/14</strain>
    </source>
</reference>
<name>A0ABN7WPR6_GIGMA</name>
<keyword evidence="3" id="KW-1185">Reference proteome</keyword>
<evidence type="ECO:0000313" key="3">
    <source>
        <dbReference type="Proteomes" id="UP000789901"/>
    </source>
</evidence>
<evidence type="ECO:0000256" key="1">
    <source>
        <dbReference type="SAM" id="MobiDB-lite"/>
    </source>
</evidence>
<dbReference type="Proteomes" id="UP000789901">
    <property type="component" value="Unassembled WGS sequence"/>
</dbReference>
<proteinExistence type="predicted"/>
<organism evidence="2 3">
    <name type="scientific">Gigaspora margarita</name>
    <dbReference type="NCBI Taxonomy" id="4874"/>
    <lineage>
        <taxon>Eukaryota</taxon>
        <taxon>Fungi</taxon>
        <taxon>Fungi incertae sedis</taxon>
        <taxon>Mucoromycota</taxon>
        <taxon>Glomeromycotina</taxon>
        <taxon>Glomeromycetes</taxon>
        <taxon>Diversisporales</taxon>
        <taxon>Gigasporaceae</taxon>
        <taxon>Gigaspora</taxon>
    </lineage>
</organism>
<feature type="non-terminal residue" evidence="2">
    <location>
        <position position="1"/>
    </location>
</feature>
<accession>A0ABN7WPR6</accession>
<feature type="non-terminal residue" evidence="2">
    <location>
        <position position="259"/>
    </location>
</feature>
<feature type="compositionally biased region" description="Basic and acidic residues" evidence="1">
    <location>
        <begin position="244"/>
        <end position="259"/>
    </location>
</feature>
<comment type="caution">
    <text evidence="2">The sequence shown here is derived from an EMBL/GenBank/DDBJ whole genome shotgun (WGS) entry which is preliminary data.</text>
</comment>
<sequence length="259" mass="29883">RTPMSTAKASQNQGRASIYNGQQYSISSQHLQLQKSYNTTLATWGQLKLIKNATRKERKPIWFRYLKSITLQDADTRKIKDDLSIDADLKRLAIPTLQKLSSDNRVKDWSIGRNSTITPSQSKLEKCKKYSLSIDPLQESCTLRLSKKRILGALSRDALEPLTKITKIKSSLWQGVQNKQQSNPESVLLGLKNLKCLEIELIQKQHFDNKLSLQLIEELRCIKKKAKWKSITRLKTGRNRKIPKKEEEALEQEKPENQR</sequence>
<feature type="region of interest" description="Disordered" evidence="1">
    <location>
        <begin position="237"/>
        <end position="259"/>
    </location>
</feature>
<gene>
    <name evidence="2" type="ORF">GMARGA_LOCUS33197</name>
</gene>